<accession>A0AAN6ZT04</accession>
<dbReference type="AlphaFoldDB" id="A0AAN6ZT04"/>
<dbReference type="Proteomes" id="UP001302745">
    <property type="component" value="Unassembled WGS sequence"/>
</dbReference>
<gene>
    <name evidence="3" type="ORF">C8A00DRAFT_45899</name>
</gene>
<evidence type="ECO:0000256" key="2">
    <source>
        <dbReference type="SAM" id="Phobius"/>
    </source>
</evidence>
<feature type="transmembrane region" description="Helical" evidence="2">
    <location>
        <begin position="233"/>
        <end position="254"/>
    </location>
</feature>
<feature type="transmembrane region" description="Helical" evidence="2">
    <location>
        <begin position="114"/>
        <end position="133"/>
    </location>
</feature>
<evidence type="ECO:0000313" key="4">
    <source>
        <dbReference type="Proteomes" id="UP001302745"/>
    </source>
</evidence>
<keyword evidence="2" id="KW-1133">Transmembrane helix</keyword>
<dbReference type="EMBL" id="MU857051">
    <property type="protein sequence ID" value="KAK4150785.1"/>
    <property type="molecule type" value="Genomic_DNA"/>
</dbReference>
<keyword evidence="2" id="KW-0472">Membrane</keyword>
<evidence type="ECO:0000256" key="1">
    <source>
        <dbReference type="SAM" id="MobiDB-lite"/>
    </source>
</evidence>
<proteinExistence type="predicted"/>
<name>A0AAN6ZT04_9PEZI</name>
<keyword evidence="4" id="KW-1185">Reference proteome</keyword>
<feature type="region of interest" description="Disordered" evidence="1">
    <location>
        <begin position="275"/>
        <end position="295"/>
    </location>
</feature>
<organism evidence="3 4">
    <name type="scientific">Chaetomidium leptoderma</name>
    <dbReference type="NCBI Taxonomy" id="669021"/>
    <lineage>
        <taxon>Eukaryota</taxon>
        <taxon>Fungi</taxon>
        <taxon>Dikarya</taxon>
        <taxon>Ascomycota</taxon>
        <taxon>Pezizomycotina</taxon>
        <taxon>Sordariomycetes</taxon>
        <taxon>Sordariomycetidae</taxon>
        <taxon>Sordariales</taxon>
        <taxon>Chaetomiaceae</taxon>
        <taxon>Chaetomidium</taxon>
    </lineage>
</organism>
<protein>
    <submittedName>
        <fullName evidence="3">Uncharacterized protein</fullName>
    </submittedName>
</protein>
<feature type="transmembrane region" description="Helical" evidence="2">
    <location>
        <begin position="47"/>
        <end position="67"/>
    </location>
</feature>
<feature type="transmembrane region" description="Helical" evidence="2">
    <location>
        <begin position="193"/>
        <end position="213"/>
    </location>
</feature>
<keyword evidence="2" id="KW-0812">Transmembrane</keyword>
<feature type="transmembrane region" description="Helical" evidence="2">
    <location>
        <begin position="162"/>
        <end position="181"/>
    </location>
</feature>
<comment type="caution">
    <text evidence="3">The sequence shown here is derived from an EMBL/GenBank/DDBJ whole genome shotgun (WGS) entry which is preliminary data.</text>
</comment>
<evidence type="ECO:0000313" key="3">
    <source>
        <dbReference type="EMBL" id="KAK4150785.1"/>
    </source>
</evidence>
<feature type="compositionally biased region" description="Basic and acidic residues" evidence="1">
    <location>
        <begin position="275"/>
        <end position="284"/>
    </location>
</feature>
<sequence length="295" mass="32422">MSAQETTPLLQDRQGLPLHVRTIQVDDYVPITVQVCRSAWPWPDPRALVFVRGAILAYLTALGPILVRNKVAENGVANQTPWSILFDFSTISNILQWLWHLVSFPSSSCFYSSLLYAAAHVFNFINTTMYWAVLVPQGYGNFPAGGGADGTFSHGWLQPFSIVNMYGVTSLIAYTEIMFLNTIKHQHAISSHLLSTMFLLAGYLGWAAIGHTMTGHYPLFWMDPKETGSSVLVAAYASGFVIMGPAAFAALYGLTSMREKLAIYVGRGDGYSRIHDSDDEHDPSHGPGNQLGSRA</sequence>
<reference evidence="3" key="1">
    <citation type="journal article" date="2023" name="Mol. Phylogenet. Evol.">
        <title>Genome-scale phylogeny and comparative genomics of the fungal order Sordariales.</title>
        <authorList>
            <person name="Hensen N."/>
            <person name="Bonometti L."/>
            <person name="Westerberg I."/>
            <person name="Brannstrom I.O."/>
            <person name="Guillou S."/>
            <person name="Cros-Aarteil S."/>
            <person name="Calhoun S."/>
            <person name="Haridas S."/>
            <person name="Kuo A."/>
            <person name="Mondo S."/>
            <person name="Pangilinan J."/>
            <person name="Riley R."/>
            <person name="LaButti K."/>
            <person name="Andreopoulos B."/>
            <person name="Lipzen A."/>
            <person name="Chen C."/>
            <person name="Yan M."/>
            <person name="Daum C."/>
            <person name="Ng V."/>
            <person name="Clum A."/>
            <person name="Steindorff A."/>
            <person name="Ohm R.A."/>
            <person name="Martin F."/>
            <person name="Silar P."/>
            <person name="Natvig D.O."/>
            <person name="Lalanne C."/>
            <person name="Gautier V."/>
            <person name="Ament-Velasquez S.L."/>
            <person name="Kruys A."/>
            <person name="Hutchinson M.I."/>
            <person name="Powell A.J."/>
            <person name="Barry K."/>
            <person name="Miller A.N."/>
            <person name="Grigoriev I.V."/>
            <person name="Debuchy R."/>
            <person name="Gladieux P."/>
            <person name="Hiltunen Thoren M."/>
            <person name="Johannesson H."/>
        </authorList>
    </citation>
    <scope>NUCLEOTIDE SEQUENCE</scope>
    <source>
        <strain evidence="3">CBS 538.74</strain>
    </source>
</reference>
<reference evidence="3" key="2">
    <citation type="submission" date="2023-05" db="EMBL/GenBank/DDBJ databases">
        <authorList>
            <consortium name="Lawrence Berkeley National Laboratory"/>
            <person name="Steindorff A."/>
            <person name="Hensen N."/>
            <person name="Bonometti L."/>
            <person name="Westerberg I."/>
            <person name="Brannstrom I.O."/>
            <person name="Guillou S."/>
            <person name="Cros-Aarteil S."/>
            <person name="Calhoun S."/>
            <person name="Haridas S."/>
            <person name="Kuo A."/>
            <person name="Mondo S."/>
            <person name="Pangilinan J."/>
            <person name="Riley R."/>
            <person name="Labutti K."/>
            <person name="Andreopoulos B."/>
            <person name="Lipzen A."/>
            <person name="Chen C."/>
            <person name="Yanf M."/>
            <person name="Daum C."/>
            <person name="Ng V."/>
            <person name="Clum A."/>
            <person name="Ohm R."/>
            <person name="Martin F."/>
            <person name="Silar P."/>
            <person name="Natvig D."/>
            <person name="Lalanne C."/>
            <person name="Gautier V."/>
            <person name="Ament-Velasquez S.L."/>
            <person name="Kruys A."/>
            <person name="Hutchinson M.I."/>
            <person name="Powell A.J."/>
            <person name="Barry K."/>
            <person name="Miller A.N."/>
            <person name="Grigoriev I.V."/>
            <person name="Debuchy R."/>
            <person name="Gladieux P."/>
            <person name="Thoren M.H."/>
            <person name="Johannesson H."/>
        </authorList>
    </citation>
    <scope>NUCLEOTIDE SEQUENCE</scope>
    <source>
        <strain evidence="3">CBS 538.74</strain>
    </source>
</reference>